<gene>
    <name evidence="5" type="primary">accB</name>
    <name evidence="5" type="ORF">CLPU_12c00650</name>
</gene>
<name>A0A0L0W8L6_GOTPU</name>
<keyword evidence="2 3" id="KW-0092">Biotin</keyword>
<dbReference type="CDD" id="cd06850">
    <property type="entry name" value="biotinyl_domain"/>
    <property type="match status" value="1"/>
</dbReference>
<dbReference type="InterPro" id="IPR050709">
    <property type="entry name" value="Biotin_Carboxyl_Carrier/Decarb"/>
</dbReference>
<protein>
    <recommendedName>
        <fullName evidence="1 3">Biotin carboxyl carrier protein of acetyl-CoA carboxylase</fullName>
    </recommendedName>
</protein>
<dbReference type="InterPro" id="IPR001249">
    <property type="entry name" value="AcCoA_biotinCC"/>
</dbReference>
<dbReference type="InterPro" id="IPR011053">
    <property type="entry name" value="Single_hybrid_motif"/>
</dbReference>
<keyword evidence="3" id="KW-0443">Lipid metabolism</keyword>
<comment type="pathway">
    <text evidence="3">Lipid metabolism; fatty acid biosynthesis.</text>
</comment>
<dbReference type="FunFam" id="2.40.50.100:FF:000003">
    <property type="entry name" value="Acetyl-CoA carboxylase biotin carboxyl carrier protein"/>
    <property type="match status" value="1"/>
</dbReference>
<dbReference type="Pfam" id="PF00364">
    <property type="entry name" value="Biotin_lipoyl"/>
    <property type="match status" value="1"/>
</dbReference>
<dbReference type="GO" id="GO:0009317">
    <property type="term" value="C:acetyl-CoA carboxylase complex"/>
    <property type="evidence" value="ECO:0007669"/>
    <property type="project" value="InterPro"/>
</dbReference>
<evidence type="ECO:0000256" key="3">
    <source>
        <dbReference type="RuleBase" id="RU364072"/>
    </source>
</evidence>
<organism evidence="5 6">
    <name type="scientific">Gottschalkia purinilytica</name>
    <name type="common">Clostridium purinilyticum</name>
    <dbReference type="NCBI Taxonomy" id="1503"/>
    <lineage>
        <taxon>Bacteria</taxon>
        <taxon>Bacillati</taxon>
        <taxon>Bacillota</taxon>
        <taxon>Tissierellia</taxon>
        <taxon>Tissierellales</taxon>
        <taxon>Gottschalkiaceae</taxon>
        <taxon>Gottschalkia</taxon>
    </lineage>
</organism>
<evidence type="ECO:0000256" key="1">
    <source>
        <dbReference type="ARBA" id="ARBA00017562"/>
    </source>
</evidence>
<feature type="domain" description="Lipoyl-binding" evidence="4">
    <location>
        <begin position="86"/>
        <end position="162"/>
    </location>
</feature>
<evidence type="ECO:0000259" key="4">
    <source>
        <dbReference type="PROSITE" id="PS50968"/>
    </source>
</evidence>
<dbReference type="InterPro" id="IPR000089">
    <property type="entry name" value="Biotin_lipoyl"/>
</dbReference>
<keyword evidence="3" id="KW-0275">Fatty acid biosynthesis</keyword>
<reference evidence="6" key="1">
    <citation type="submission" date="2015-07" db="EMBL/GenBank/DDBJ databases">
        <title>Draft genome sequence of the purine-degrading Gottschalkia purinilyticum DSM 1384 (formerly Clostridium purinilyticum).</title>
        <authorList>
            <person name="Poehlein A."/>
            <person name="Schiel-Bengelsdorf B."/>
            <person name="Bengelsdorf F.R."/>
            <person name="Daniel R."/>
            <person name="Duerre P."/>
        </authorList>
    </citation>
    <scope>NUCLEOTIDE SEQUENCE [LARGE SCALE GENOMIC DNA]</scope>
    <source>
        <strain evidence="6">DSM 1384</strain>
    </source>
</reference>
<proteinExistence type="predicted"/>
<sequence length="163" mass="18517">MVDIKDIKDLILTIDKTKIDKVDIENGNFKISISKNSEVSETKNTKVYSQSHVIKDEIQDIEDKDEVIEVKDLNVEDDERALSEDMYIIKSPIVGTFYGASSPDAEPFVKVGSKVNEGQTLCIIEAMKIMNEIESEVSGEIFEILVENEDIVEYDQPLMIIRR</sequence>
<evidence type="ECO:0000313" key="6">
    <source>
        <dbReference type="Proteomes" id="UP000037267"/>
    </source>
</evidence>
<accession>A0A0L0W8L6</accession>
<evidence type="ECO:0000256" key="2">
    <source>
        <dbReference type="ARBA" id="ARBA00023267"/>
    </source>
</evidence>
<dbReference type="AlphaFoldDB" id="A0A0L0W8L6"/>
<keyword evidence="3" id="KW-0276">Fatty acid metabolism</keyword>
<dbReference type="PRINTS" id="PR01071">
    <property type="entry name" value="ACOABIOTINCC"/>
</dbReference>
<dbReference type="PROSITE" id="PS50968">
    <property type="entry name" value="BIOTINYL_LIPOYL"/>
    <property type="match status" value="1"/>
</dbReference>
<dbReference type="SUPFAM" id="SSF51230">
    <property type="entry name" value="Single hybrid motif"/>
    <property type="match status" value="1"/>
</dbReference>
<dbReference type="EMBL" id="LGSS01000012">
    <property type="protein sequence ID" value="KNF07792.1"/>
    <property type="molecule type" value="Genomic_DNA"/>
</dbReference>
<comment type="caution">
    <text evidence="5">The sequence shown here is derived from an EMBL/GenBank/DDBJ whole genome shotgun (WGS) entry which is preliminary data.</text>
</comment>
<evidence type="ECO:0000313" key="5">
    <source>
        <dbReference type="EMBL" id="KNF07792.1"/>
    </source>
</evidence>
<dbReference type="UniPathway" id="UPA00094"/>
<dbReference type="PANTHER" id="PTHR45266">
    <property type="entry name" value="OXALOACETATE DECARBOXYLASE ALPHA CHAIN"/>
    <property type="match status" value="1"/>
</dbReference>
<comment type="function">
    <text evidence="3">This protein is a component of the acetyl coenzyme A carboxylase complex; first, biotin carboxylase catalyzes the carboxylation of the carrier protein and then the transcarboxylase transfers the carboxyl group to form malonyl-CoA.</text>
</comment>
<dbReference type="PATRIC" id="fig|1503.3.peg.350"/>
<dbReference type="STRING" id="1503.CLPU_12c00650"/>
<dbReference type="Proteomes" id="UP000037267">
    <property type="component" value="Unassembled WGS sequence"/>
</dbReference>
<dbReference type="GO" id="GO:0003989">
    <property type="term" value="F:acetyl-CoA carboxylase activity"/>
    <property type="evidence" value="ECO:0007669"/>
    <property type="project" value="InterPro"/>
</dbReference>
<dbReference type="Gene3D" id="2.40.50.100">
    <property type="match status" value="1"/>
</dbReference>
<dbReference type="GO" id="GO:0006633">
    <property type="term" value="P:fatty acid biosynthetic process"/>
    <property type="evidence" value="ECO:0007669"/>
    <property type="project" value="UniProtKB-UniPathway"/>
</dbReference>
<keyword evidence="6" id="KW-1185">Reference proteome</keyword>
<dbReference type="PANTHER" id="PTHR45266:SF3">
    <property type="entry name" value="OXALOACETATE DECARBOXYLASE ALPHA CHAIN"/>
    <property type="match status" value="1"/>
</dbReference>
<keyword evidence="3" id="KW-0444">Lipid biosynthesis</keyword>
<dbReference type="NCBIfam" id="TIGR00531">
    <property type="entry name" value="BCCP"/>
    <property type="match status" value="1"/>
</dbReference>